<dbReference type="Proteomes" id="UP000541444">
    <property type="component" value="Unassembled WGS sequence"/>
</dbReference>
<comment type="similarity">
    <text evidence="6">Belongs to the PRP39 family.</text>
</comment>
<dbReference type="Pfam" id="PF23240">
    <property type="entry name" value="HAT_PRP39_N"/>
    <property type="match status" value="1"/>
</dbReference>
<evidence type="ECO:0008006" key="9">
    <source>
        <dbReference type="Google" id="ProtNLM"/>
    </source>
</evidence>
<dbReference type="InterPro" id="IPR011990">
    <property type="entry name" value="TPR-like_helical_dom_sf"/>
</dbReference>
<dbReference type="GO" id="GO:0000243">
    <property type="term" value="C:commitment complex"/>
    <property type="evidence" value="ECO:0007669"/>
    <property type="project" value="TreeGrafter"/>
</dbReference>
<dbReference type="FunFam" id="1.25.40.10:FF:000064">
    <property type="entry name" value="Putative pre-mrna-processing factor 39"/>
    <property type="match status" value="1"/>
</dbReference>
<keyword evidence="2" id="KW-0507">mRNA processing</keyword>
<dbReference type="SMART" id="SM00386">
    <property type="entry name" value="HAT"/>
    <property type="match status" value="4"/>
</dbReference>
<reference evidence="7 8" key="1">
    <citation type="journal article" date="2020" name="IScience">
        <title>Genome Sequencing of the Endangered Kingdonia uniflora (Circaeasteraceae, Ranunculales) Reveals Potential Mechanisms of Evolutionary Specialization.</title>
        <authorList>
            <person name="Sun Y."/>
            <person name="Deng T."/>
            <person name="Zhang A."/>
            <person name="Moore M.J."/>
            <person name="Landis J.B."/>
            <person name="Lin N."/>
            <person name="Zhang H."/>
            <person name="Zhang X."/>
            <person name="Huang J."/>
            <person name="Zhang X."/>
            <person name="Sun H."/>
            <person name="Wang H."/>
        </authorList>
    </citation>
    <scope>NUCLEOTIDE SEQUENCE [LARGE SCALE GENOMIC DNA]</scope>
    <source>
        <strain evidence="7">TB1705</strain>
        <tissue evidence="7">Leaf</tissue>
    </source>
</reference>
<dbReference type="OrthoDB" id="10265668at2759"/>
<dbReference type="Gene3D" id="1.25.40.10">
    <property type="entry name" value="Tetratricopeptide repeat domain"/>
    <property type="match status" value="2"/>
</dbReference>
<keyword evidence="4" id="KW-0508">mRNA splicing</keyword>
<keyword evidence="5" id="KW-0539">Nucleus</keyword>
<dbReference type="GO" id="GO:0005685">
    <property type="term" value="C:U1 snRNP"/>
    <property type="evidence" value="ECO:0007669"/>
    <property type="project" value="TreeGrafter"/>
</dbReference>
<dbReference type="InterPro" id="IPR059164">
    <property type="entry name" value="HAT_PRP39_C"/>
</dbReference>
<evidence type="ECO:0000313" key="7">
    <source>
        <dbReference type="EMBL" id="KAF6175092.1"/>
    </source>
</evidence>
<keyword evidence="8" id="KW-1185">Reference proteome</keyword>
<accession>A0A7J7P743</accession>
<dbReference type="FunFam" id="1.25.40.10:FF:000159">
    <property type="entry name" value="Tetratricopeptide repeat (TPR)-like superfamily protein"/>
    <property type="match status" value="1"/>
</dbReference>
<dbReference type="SUPFAM" id="SSF48452">
    <property type="entry name" value="TPR-like"/>
    <property type="match status" value="1"/>
</dbReference>
<comment type="caution">
    <text evidence="7">The sequence shown here is derived from an EMBL/GenBank/DDBJ whole genome shotgun (WGS) entry which is preliminary data.</text>
</comment>
<dbReference type="InterPro" id="IPR003107">
    <property type="entry name" value="HAT"/>
</dbReference>
<evidence type="ECO:0000256" key="5">
    <source>
        <dbReference type="ARBA" id="ARBA00023242"/>
    </source>
</evidence>
<name>A0A7J7P743_9MAGN</name>
<sequence>MEIFNQSELPGDHDQVVLEEDKLTALLLPCPTDFDGWTSLIAKIEKTSPDDIEKISLVYDSFLSEFPLCYGYWKKFAGHKARLCTVGKVVEVYEQAVRSATYSVDLWVDYCSFSMLLFEDPVDIRRLFERGISFVGKDYLCHLLWDKYIEFEYSQKQWSFLAHIYLRTLKFPTRKLHNYYDSFKKLATIWEEQAEFYTNGVSELPSVALSNAGTRDITAYGDPEISVVIKDILNPALCLDRHSALQKYLFIGEEYYLKAGQIEAKIHCFESRIRRSYFHVKPLDISQLENWHQYLEFVEVQGDFDWTVKIYERCLIPCAGYPEFWMRYVNFVETWGGREIAVFALARAAQIYVKKVPEMHRFIAIFKEKIGDVCGSRAAYRHFDSNLGLDFIENVKREANLEKRQGNCARALNIYEKAIERAKEIQSSNILSILYVNFSRFKYTTVYGTNDVNKECDPIDDAYWGIEEEIDDEEEQIATAMEVSKNSGHMGASTWLT</sequence>
<dbReference type="EMBL" id="JACGCM010000218">
    <property type="protein sequence ID" value="KAF6175092.1"/>
    <property type="molecule type" value="Genomic_DNA"/>
</dbReference>
<dbReference type="GO" id="GO:0071004">
    <property type="term" value="C:U2-type prespliceosome"/>
    <property type="evidence" value="ECO:0007669"/>
    <property type="project" value="TreeGrafter"/>
</dbReference>
<dbReference type="GO" id="GO:0030627">
    <property type="term" value="F:pre-mRNA 5'-splice site binding"/>
    <property type="evidence" value="ECO:0007669"/>
    <property type="project" value="TreeGrafter"/>
</dbReference>
<evidence type="ECO:0000256" key="4">
    <source>
        <dbReference type="ARBA" id="ARBA00023187"/>
    </source>
</evidence>
<protein>
    <recommendedName>
        <fullName evidence="9">Pre-mRNA-processing factor 39</fullName>
    </recommendedName>
</protein>
<dbReference type="GO" id="GO:0000395">
    <property type="term" value="P:mRNA 5'-splice site recognition"/>
    <property type="evidence" value="ECO:0007669"/>
    <property type="project" value="TreeGrafter"/>
</dbReference>
<proteinExistence type="inferred from homology"/>
<gene>
    <name evidence="7" type="ORF">GIB67_039005</name>
</gene>
<dbReference type="PANTHER" id="PTHR17204:SF26">
    <property type="entry name" value="PRE-MRNA-PROCESSING FACTOR 39-2"/>
    <property type="match status" value="1"/>
</dbReference>
<comment type="subcellular location">
    <subcellularLocation>
        <location evidence="1">Nucleus</location>
    </subcellularLocation>
</comment>
<evidence type="ECO:0000256" key="1">
    <source>
        <dbReference type="ARBA" id="ARBA00004123"/>
    </source>
</evidence>
<organism evidence="7 8">
    <name type="scientific">Kingdonia uniflora</name>
    <dbReference type="NCBI Taxonomy" id="39325"/>
    <lineage>
        <taxon>Eukaryota</taxon>
        <taxon>Viridiplantae</taxon>
        <taxon>Streptophyta</taxon>
        <taxon>Embryophyta</taxon>
        <taxon>Tracheophyta</taxon>
        <taxon>Spermatophyta</taxon>
        <taxon>Magnoliopsida</taxon>
        <taxon>Ranunculales</taxon>
        <taxon>Circaeasteraceae</taxon>
        <taxon>Kingdonia</taxon>
    </lineage>
</organism>
<evidence type="ECO:0000313" key="8">
    <source>
        <dbReference type="Proteomes" id="UP000541444"/>
    </source>
</evidence>
<dbReference type="AlphaFoldDB" id="A0A7J7P743"/>
<evidence type="ECO:0000256" key="3">
    <source>
        <dbReference type="ARBA" id="ARBA00022737"/>
    </source>
</evidence>
<dbReference type="Pfam" id="PF23241">
    <property type="entry name" value="HAT_PRP39_C"/>
    <property type="match status" value="1"/>
</dbReference>
<keyword evidence="3" id="KW-0677">Repeat</keyword>
<dbReference type="PANTHER" id="PTHR17204">
    <property type="entry name" value="PRE-MRNA PROCESSING PROTEIN PRP39-RELATED"/>
    <property type="match status" value="1"/>
</dbReference>
<evidence type="ECO:0000256" key="2">
    <source>
        <dbReference type="ARBA" id="ARBA00022664"/>
    </source>
</evidence>
<evidence type="ECO:0000256" key="6">
    <source>
        <dbReference type="ARBA" id="ARBA00038019"/>
    </source>
</evidence>